<dbReference type="PROSITE" id="PS50109">
    <property type="entry name" value="HIS_KIN"/>
    <property type="match status" value="1"/>
</dbReference>
<dbReference type="Gene3D" id="3.40.50.2300">
    <property type="match status" value="1"/>
</dbReference>
<dbReference type="InterPro" id="IPR003594">
    <property type="entry name" value="HATPase_dom"/>
</dbReference>
<dbReference type="EMBL" id="JAGGKQ010000008">
    <property type="protein sequence ID" value="MBP1922474.1"/>
    <property type="molecule type" value="Genomic_DNA"/>
</dbReference>
<proteinExistence type="predicted"/>
<dbReference type="SUPFAM" id="SSF55874">
    <property type="entry name" value="ATPase domain of HSP90 chaperone/DNA topoisomerase II/histidine kinase"/>
    <property type="match status" value="1"/>
</dbReference>
<dbReference type="GO" id="GO:0000155">
    <property type="term" value="F:phosphorelay sensor kinase activity"/>
    <property type="evidence" value="ECO:0007669"/>
    <property type="project" value="InterPro"/>
</dbReference>
<dbReference type="Gene3D" id="1.10.287.130">
    <property type="match status" value="1"/>
</dbReference>
<evidence type="ECO:0000313" key="11">
    <source>
        <dbReference type="Proteomes" id="UP000823588"/>
    </source>
</evidence>
<dbReference type="CDD" id="cd00082">
    <property type="entry name" value="HisKA"/>
    <property type="match status" value="1"/>
</dbReference>
<evidence type="ECO:0000256" key="3">
    <source>
        <dbReference type="ARBA" id="ARBA00022553"/>
    </source>
</evidence>
<dbReference type="SUPFAM" id="SSF52172">
    <property type="entry name" value="CheY-like"/>
    <property type="match status" value="1"/>
</dbReference>
<evidence type="ECO:0000259" key="9">
    <source>
        <dbReference type="PROSITE" id="PS50110"/>
    </source>
</evidence>
<dbReference type="RefSeq" id="WP_245202667.1">
    <property type="nucleotide sequence ID" value="NZ_JAGGKQ010000008.1"/>
</dbReference>
<dbReference type="InterPro" id="IPR004358">
    <property type="entry name" value="Sig_transdc_His_kin-like_C"/>
</dbReference>
<organism evidence="10 11">
    <name type="scientific">Halorubrum alkaliphilum</name>
    <dbReference type="NCBI Taxonomy" id="261290"/>
    <lineage>
        <taxon>Archaea</taxon>
        <taxon>Methanobacteriati</taxon>
        <taxon>Methanobacteriota</taxon>
        <taxon>Stenosarchaea group</taxon>
        <taxon>Halobacteria</taxon>
        <taxon>Halobacteriales</taxon>
        <taxon>Haloferacaceae</taxon>
        <taxon>Halorubrum</taxon>
    </lineage>
</organism>
<dbReference type="Pfam" id="PF02518">
    <property type="entry name" value="HATPase_c"/>
    <property type="match status" value="1"/>
</dbReference>
<protein>
    <recommendedName>
        <fullName evidence="2">histidine kinase</fullName>
        <ecNumber evidence="2">2.7.13.3</ecNumber>
    </recommendedName>
</protein>
<dbReference type="InterPro" id="IPR011006">
    <property type="entry name" value="CheY-like_superfamily"/>
</dbReference>
<dbReference type="InterPro" id="IPR003661">
    <property type="entry name" value="HisK_dim/P_dom"/>
</dbReference>
<dbReference type="InterPro" id="IPR005467">
    <property type="entry name" value="His_kinase_dom"/>
</dbReference>
<comment type="caution">
    <text evidence="10">The sequence shown here is derived from an EMBL/GenBank/DDBJ whole genome shotgun (WGS) entry which is preliminary data.</text>
</comment>
<gene>
    <name evidence="10" type="ORF">J2751_001484</name>
</gene>
<keyword evidence="11" id="KW-1185">Reference proteome</keyword>
<dbReference type="AlphaFoldDB" id="A0A8T4GDB1"/>
<dbReference type="InterPro" id="IPR050736">
    <property type="entry name" value="Sensor_HK_Regulatory"/>
</dbReference>
<dbReference type="SMART" id="SM00388">
    <property type="entry name" value="HisKA"/>
    <property type="match status" value="1"/>
</dbReference>
<keyword evidence="5 10" id="KW-0418">Kinase</keyword>
<keyword evidence="4" id="KW-0808">Transferase</keyword>
<evidence type="ECO:0000256" key="5">
    <source>
        <dbReference type="ARBA" id="ARBA00022777"/>
    </source>
</evidence>
<dbReference type="Pfam" id="PF00072">
    <property type="entry name" value="Response_reg"/>
    <property type="match status" value="1"/>
</dbReference>
<accession>A0A8T4GDB1</accession>
<dbReference type="CDD" id="cd00156">
    <property type="entry name" value="REC"/>
    <property type="match status" value="1"/>
</dbReference>
<evidence type="ECO:0000256" key="4">
    <source>
        <dbReference type="ARBA" id="ARBA00022679"/>
    </source>
</evidence>
<dbReference type="SMART" id="SM00387">
    <property type="entry name" value="HATPase_c"/>
    <property type="match status" value="1"/>
</dbReference>
<dbReference type="Pfam" id="PF00512">
    <property type="entry name" value="HisKA"/>
    <property type="match status" value="1"/>
</dbReference>
<evidence type="ECO:0000256" key="6">
    <source>
        <dbReference type="ARBA" id="ARBA00023012"/>
    </source>
</evidence>
<evidence type="ECO:0000259" key="8">
    <source>
        <dbReference type="PROSITE" id="PS50109"/>
    </source>
</evidence>
<evidence type="ECO:0000256" key="7">
    <source>
        <dbReference type="PROSITE-ProRule" id="PRU00169"/>
    </source>
</evidence>
<dbReference type="InterPro" id="IPR036890">
    <property type="entry name" value="HATPase_C_sf"/>
</dbReference>
<keyword evidence="6" id="KW-0902">Two-component regulatory system</keyword>
<dbReference type="EC" id="2.7.13.3" evidence="2"/>
<evidence type="ECO:0000313" key="10">
    <source>
        <dbReference type="EMBL" id="MBP1922474.1"/>
    </source>
</evidence>
<dbReference type="SUPFAM" id="SSF47384">
    <property type="entry name" value="Homodimeric domain of signal transducing histidine kinase"/>
    <property type="match status" value="1"/>
</dbReference>
<reference evidence="10" key="1">
    <citation type="submission" date="2021-03" db="EMBL/GenBank/DDBJ databases">
        <title>Genomic Encyclopedia of Type Strains, Phase IV (KMG-IV): sequencing the most valuable type-strain genomes for metagenomic binning, comparative biology and taxonomic classification.</title>
        <authorList>
            <person name="Goeker M."/>
        </authorList>
    </citation>
    <scope>NUCLEOTIDE SEQUENCE</scope>
    <source>
        <strain evidence="10">DSM 23564</strain>
    </source>
</reference>
<feature type="domain" description="Response regulatory" evidence="9">
    <location>
        <begin position="9"/>
        <end position="125"/>
    </location>
</feature>
<dbReference type="PRINTS" id="PR00344">
    <property type="entry name" value="BCTRLSENSOR"/>
</dbReference>
<dbReference type="PANTHER" id="PTHR43711:SF1">
    <property type="entry name" value="HISTIDINE KINASE 1"/>
    <property type="match status" value="1"/>
</dbReference>
<evidence type="ECO:0000256" key="2">
    <source>
        <dbReference type="ARBA" id="ARBA00012438"/>
    </source>
</evidence>
<evidence type="ECO:0000256" key="1">
    <source>
        <dbReference type="ARBA" id="ARBA00000085"/>
    </source>
</evidence>
<dbReference type="Gene3D" id="3.30.565.10">
    <property type="entry name" value="Histidine kinase-like ATPase, C-terminal domain"/>
    <property type="match status" value="1"/>
</dbReference>
<keyword evidence="3" id="KW-0597">Phosphoprotein</keyword>
<dbReference type="SMART" id="SM00448">
    <property type="entry name" value="REC"/>
    <property type="match status" value="1"/>
</dbReference>
<dbReference type="PROSITE" id="PS50110">
    <property type="entry name" value="RESPONSE_REGULATORY"/>
    <property type="match status" value="1"/>
</dbReference>
<dbReference type="CDD" id="cd00075">
    <property type="entry name" value="HATPase"/>
    <property type="match status" value="1"/>
</dbReference>
<dbReference type="Proteomes" id="UP000823588">
    <property type="component" value="Unassembled WGS sequence"/>
</dbReference>
<comment type="caution">
    <text evidence="7">Lacks conserved residue(s) required for the propagation of feature annotation.</text>
</comment>
<feature type="domain" description="Histidine kinase" evidence="8">
    <location>
        <begin position="150"/>
        <end position="351"/>
    </location>
</feature>
<sequence>MDPIGGSISVLLVGWTADARASIATALERTDDRLDVFTVVDADSALRRLEVREYDCVVSAYELPDRDGIDLLESVRERDADLPFLLYTDTGSEAIASRAVSAGATGYIRAATAGDDHAALADWIPTAVASYHARIRAQRERERLERFVSVVSHDLRSPLNVAQGRLALARDECESEHLEPAANAVDRSLTLIDDLLTLAREGKTVTDATEINLRELIEACWDTVETADATLVVETDRTIRGDPGRVKQLFENLIGNAVRHGGSDVTVRIGTMEPMFTSTRADSNRPTGIYVADDGPGIPEAERERVFDTGVSSDADGTGFGLNIAREIARAHGWDMRVTESETGGARLEITDVDLD</sequence>
<dbReference type="InterPro" id="IPR001789">
    <property type="entry name" value="Sig_transdc_resp-reg_receiver"/>
</dbReference>
<dbReference type="PANTHER" id="PTHR43711">
    <property type="entry name" value="TWO-COMPONENT HISTIDINE KINASE"/>
    <property type="match status" value="1"/>
</dbReference>
<name>A0A8T4GDB1_9EURY</name>
<dbReference type="InterPro" id="IPR036097">
    <property type="entry name" value="HisK_dim/P_sf"/>
</dbReference>
<comment type="catalytic activity">
    <reaction evidence="1">
        <text>ATP + protein L-histidine = ADP + protein N-phospho-L-histidine.</text>
        <dbReference type="EC" id="2.7.13.3"/>
    </reaction>
</comment>